<dbReference type="CDD" id="cd00118">
    <property type="entry name" value="LysM"/>
    <property type="match status" value="1"/>
</dbReference>
<reference evidence="6 7" key="1">
    <citation type="journal article" date="2023" name="Commun. Biol.">
        <title>Reorganization of the ancestral sex-determining regions during the evolution of trioecy in Pleodorina starrii.</title>
        <authorList>
            <person name="Takahashi K."/>
            <person name="Suzuki S."/>
            <person name="Kawai-Toyooka H."/>
            <person name="Yamamoto K."/>
            <person name="Hamaji T."/>
            <person name="Ootsuki R."/>
            <person name="Yamaguchi H."/>
            <person name="Kawachi M."/>
            <person name="Higashiyama T."/>
            <person name="Nozaki H."/>
        </authorList>
    </citation>
    <scope>NUCLEOTIDE SEQUENCE [LARGE SCALE GENOMIC DNA]</scope>
    <source>
        <strain evidence="6 7">NIES-4479</strain>
    </source>
</reference>
<dbReference type="PROSITE" id="PS51352">
    <property type="entry name" value="THIOREDOXIN_2"/>
    <property type="match status" value="1"/>
</dbReference>
<comment type="similarity">
    <text evidence="1">Belongs to the protein disulfide isomerase family.</text>
</comment>
<dbReference type="InterPro" id="IPR051063">
    <property type="entry name" value="PDI"/>
</dbReference>
<evidence type="ECO:0000259" key="5">
    <source>
        <dbReference type="PROSITE" id="PS51782"/>
    </source>
</evidence>
<keyword evidence="3" id="KW-0472">Membrane</keyword>
<evidence type="ECO:0000256" key="3">
    <source>
        <dbReference type="SAM" id="Phobius"/>
    </source>
</evidence>
<keyword evidence="3" id="KW-0812">Transmembrane</keyword>
<evidence type="ECO:0008006" key="8">
    <source>
        <dbReference type="Google" id="ProtNLM"/>
    </source>
</evidence>
<organism evidence="6 7">
    <name type="scientific">Pleodorina starrii</name>
    <dbReference type="NCBI Taxonomy" id="330485"/>
    <lineage>
        <taxon>Eukaryota</taxon>
        <taxon>Viridiplantae</taxon>
        <taxon>Chlorophyta</taxon>
        <taxon>core chlorophytes</taxon>
        <taxon>Chlorophyceae</taxon>
        <taxon>CS clade</taxon>
        <taxon>Chlamydomonadales</taxon>
        <taxon>Volvocaceae</taxon>
        <taxon>Pleodorina</taxon>
    </lineage>
</organism>
<name>A0A9W6F3A8_9CHLO</name>
<dbReference type="EMBL" id="BRXU01000011">
    <property type="protein sequence ID" value="GLC54882.1"/>
    <property type="molecule type" value="Genomic_DNA"/>
</dbReference>
<dbReference type="SUPFAM" id="SSF52833">
    <property type="entry name" value="Thioredoxin-like"/>
    <property type="match status" value="1"/>
</dbReference>
<feature type="transmembrane region" description="Helical" evidence="3">
    <location>
        <begin position="313"/>
        <end position="335"/>
    </location>
</feature>
<dbReference type="InterPro" id="IPR018392">
    <property type="entry name" value="LysM"/>
</dbReference>
<dbReference type="SMART" id="SM00257">
    <property type="entry name" value="LysM"/>
    <property type="match status" value="1"/>
</dbReference>
<dbReference type="InterPro" id="IPR036249">
    <property type="entry name" value="Thioredoxin-like_sf"/>
</dbReference>
<dbReference type="Pfam" id="PF01476">
    <property type="entry name" value="LysM"/>
    <property type="match status" value="1"/>
</dbReference>
<evidence type="ECO:0000259" key="4">
    <source>
        <dbReference type="PROSITE" id="PS51352"/>
    </source>
</evidence>
<dbReference type="GO" id="GO:0003756">
    <property type="term" value="F:protein disulfide isomerase activity"/>
    <property type="evidence" value="ECO:0007669"/>
    <property type="project" value="TreeGrafter"/>
</dbReference>
<dbReference type="GO" id="GO:0006457">
    <property type="term" value="P:protein folding"/>
    <property type="evidence" value="ECO:0007669"/>
    <property type="project" value="TreeGrafter"/>
</dbReference>
<dbReference type="PANTHER" id="PTHR45672:SF11">
    <property type="entry name" value="PROTEIN DISULFIDE-ISOMERASE C17H9.14C"/>
    <property type="match status" value="1"/>
</dbReference>
<dbReference type="AlphaFoldDB" id="A0A9W6F3A8"/>
<dbReference type="PANTHER" id="PTHR45672">
    <property type="entry name" value="PROTEIN DISULFIDE-ISOMERASE C17H9.14C-RELATED"/>
    <property type="match status" value="1"/>
</dbReference>
<dbReference type="Gene3D" id="3.10.350.10">
    <property type="entry name" value="LysM domain"/>
    <property type="match status" value="1"/>
</dbReference>
<feature type="region of interest" description="Disordered" evidence="2">
    <location>
        <begin position="390"/>
        <end position="422"/>
    </location>
</feature>
<protein>
    <recommendedName>
        <fullName evidence="8">Thioredoxin domain-containing protein</fullName>
    </recommendedName>
</protein>
<gene>
    <name evidence="6" type="primary">PLEST006295</name>
    <name evidence="6" type="ORF">PLESTB_000915900</name>
</gene>
<dbReference type="GO" id="GO:0005783">
    <property type="term" value="C:endoplasmic reticulum"/>
    <property type="evidence" value="ECO:0007669"/>
    <property type="project" value="TreeGrafter"/>
</dbReference>
<dbReference type="Gene3D" id="3.40.30.10">
    <property type="entry name" value="Glutaredoxin"/>
    <property type="match status" value="1"/>
</dbReference>
<accession>A0A9W6F3A8</accession>
<evidence type="ECO:0000256" key="1">
    <source>
        <dbReference type="ARBA" id="ARBA00006347"/>
    </source>
</evidence>
<proteinExistence type="inferred from homology"/>
<evidence type="ECO:0000313" key="7">
    <source>
        <dbReference type="Proteomes" id="UP001165080"/>
    </source>
</evidence>
<feature type="domain" description="Thioredoxin" evidence="4">
    <location>
        <begin position="120"/>
        <end position="275"/>
    </location>
</feature>
<comment type="caution">
    <text evidence="6">The sequence shown here is derived from an EMBL/GenBank/DDBJ whole genome shotgun (WGS) entry which is preliminary data.</text>
</comment>
<evidence type="ECO:0000313" key="6">
    <source>
        <dbReference type="EMBL" id="GLC54882.1"/>
    </source>
</evidence>
<dbReference type="Pfam" id="PF00085">
    <property type="entry name" value="Thioredoxin"/>
    <property type="match status" value="1"/>
</dbReference>
<evidence type="ECO:0000256" key="2">
    <source>
        <dbReference type="SAM" id="MobiDB-lite"/>
    </source>
</evidence>
<dbReference type="OrthoDB" id="74910at2759"/>
<dbReference type="InterPro" id="IPR036779">
    <property type="entry name" value="LysM_dom_sf"/>
</dbReference>
<sequence>MWPGSPAPTRPAGGRTCTQRTDSSFLLASSWLPCAPRFPRLGPHTPRRGTGHSVGRLLFAPGAAAAAAPSGKHAVPAIVSYTVQKGETLWDVAVQHGVSMRTIKDLNKLPGSEPVLTEGQQLLVPASGITAVAAVDGATSAVALGSTPARGLWVGSEHVRLANVGEAKELYLRQCDRGNSQNTLLVLYAPWCPHCRDMEDELERLAEGLSHVSAVRVVAVDADCVEGRMFAREVLGVAYYPSIISFPAHSRTFFKYKGRQRDAESLLRFINMTCCAREDQMWALRSAGTTSSVVLVPGGKWVNQLVPVGTSPGALATAVGLLALLAGVAAAALAARRRAAAAAGGTGAGGAAVEAEVVAELDSSLGRMAALMLRAVKTRLALLLGMVGSAAEPPSPPTAAVEVTAAPPRPPPPAASSPLESERIAGAAAAQSSVSPSAAALAAQRRRAARSSGGGDSLLVPAGVPWDNEPIATTAVTLDNSRVRAAPAVTTAPVMAAATAVAVAPAAAAAVASAPLSDPSMVPGARELTAEERMRLTRLTDDELIALVNSDPDLDKVLSRLLGDK</sequence>
<dbReference type="InterPro" id="IPR017937">
    <property type="entry name" value="Thioredoxin_CS"/>
</dbReference>
<dbReference type="SUPFAM" id="SSF54106">
    <property type="entry name" value="LysM domain"/>
    <property type="match status" value="1"/>
</dbReference>
<keyword evidence="7" id="KW-1185">Reference proteome</keyword>
<keyword evidence="3" id="KW-1133">Transmembrane helix</keyword>
<dbReference type="PROSITE" id="PS51782">
    <property type="entry name" value="LYSM"/>
    <property type="match status" value="1"/>
</dbReference>
<dbReference type="InterPro" id="IPR013766">
    <property type="entry name" value="Thioredoxin_domain"/>
</dbReference>
<dbReference type="Proteomes" id="UP001165080">
    <property type="component" value="Unassembled WGS sequence"/>
</dbReference>
<dbReference type="PROSITE" id="PS00194">
    <property type="entry name" value="THIOREDOXIN_1"/>
    <property type="match status" value="1"/>
</dbReference>
<feature type="domain" description="LysM" evidence="5">
    <location>
        <begin position="79"/>
        <end position="124"/>
    </location>
</feature>